<dbReference type="PROSITE" id="PS00022">
    <property type="entry name" value="EGF_1"/>
    <property type="match status" value="1"/>
</dbReference>
<evidence type="ECO:0000256" key="3">
    <source>
        <dbReference type="ARBA" id="ARBA00022737"/>
    </source>
</evidence>
<comment type="caution">
    <text evidence="6">Lacks conserved residue(s) required for the propagation of feature annotation.</text>
</comment>
<dbReference type="FunFam" id="2.10.25.10:FF:000472">
    <property type="entry name" value="Uncharacterized protein, isoform A"/>
    <property type="match status" value="1"/>
</dbReference>
<dbReference type="Pfam" id="PF00008">
    <property type="entry name" value="EGF"/>
    <property type="match status" value="1"/>
</dbReference>
<dbReference type="CDD" id="cd00054">
    <property type="entry name" value="EGF_CA"/>
    <property type="match status" value="1"/>
</dbReference>
<evidence type="ECO:0000256" key="1">
    <source>
        <dbReference type="ARBA" id="ARBA00022536"/>
    </source>
</evidence>
<dbReference type="InterPro" id="IPR000742">
    <property type="entry name" value="EGF"/>
</dbReference>
<dbReference type="PANTHER" id="PTHR12916">
    <property type="entry name" value="CYTOCHROME C OXIDASE POLYPEPTIDE VIC-2"/>
    <property type="match status" value="1"/>
</dbReference>
<dbReference type="SMART" id="SM00181">
    <property type="entry name" value="EGF"/>
    <property type="match status" value="1"/>
</dbReference>
<keyword evidence="10" id="KW-1185">Reference proteome</keyword>
<evidence type="ECO:0000256" key="7">
    <source>
        <dbReference type="SAM" id="SignalP"/>
    </source>
</evidence>
<dbReference type="OrthoDB" id="6415632at2759"/>
<dbReference type="PROSITE" id="PS50026">
    <property type="entry name" value="EGF_3"/>
    <property type="match status" value="1"/>
</dbReference>
<protein>
    <recommendedName>
        <fullName evidence="8">EGF-like domain-containing protein</fullName>
    </recommendedName>
</protein>
<dbReference type="Gene3D" id="2.10.25.10">
    <property type="entry name" value="Laminin"/>
    <property type="match status" value="1"/>
</dbReference>
<evidence type="ECO:0000256" key="2">
    <source>
        <dbReference type="ARBA" id="ARBA00022729"/>
    </source>
</evidence>
<feature type="signal peptide" evidence="7">
    <location>
        <begin position="1"/>
        <end position="19"/>
    </location>
</feature>
<keyword evidence="3" id="KW-0677">Repeat</keyword>
<evidence type="ECO:0000259" key="8">
    <source>
        <dbReference type="PROSITE" id="PS50026"/>
    </source>
</evidence>
<reference evidence="9 10" key="1">
    <citation type="submission" date="2017-03" db="EMBL/GenBank/DDBJ databases">
        <title>Genome Survey of Euroglyphus maynei.</title>
        <authorList>
            <person name="Arlian L.G."/>
            <person name="Morgan M.S."/>
            <person name="Rider S.D."/>
        </authorList>
    </citation>
    <scope>NUCLEOTIDE SEQUENCE [LARGE SCALE GENOMIC DNA]</scope>
    <source>
        <strain evidence="9">Arlian Lab</strain>
        <tissue evidence="9">Whole body</tissue>
    </source>
</reference>
<sequence length="70" mass="7563">MAVVRILHQIIIGFSGVNCQIVEDACATSPCLHDGTCITLTNGTDFRCMCRPGFSGKRCENDLNECASQP</sequence>
<dbReference type="GO" id="GO:0007219">
    <property type="term" value="P:Notch signaling pathway"/>
    <property type="evidence" value="ECO:0007669"/>
    <property type="project" value="TreeGrafter"/>
</dbReference>
<feature type="domain" description="EGF-like" evidence="8">
    <location>
        <begin position="22"/>
        <end position="60"/>
    </location>
</feature>
<dbReference type="GO" id="GO:0005112">
    <property type="term" value="F:Notch binding"/>
    <property type="evidence" value="ECO:0007669"/>
    <property type="project" value="TreeGrafter"/>
</dbReference>
<feature type="chain" id="PRO_5012282632" description="EGF-like domain-containing protein" evidence="7">
    <location>
        <begin position="20"/>
        <end position="70"/>
    </location>
</feature>
<organism evidence="9 10">
    <name type="scientific">Euroglyphus maynei</name>
    <name type="common">Mayne's house dust mite</name>
    <dbReference type="NCBI Taxonomy" id="6958"/>
    <lineage>
        <taxon>Eukaryota</taxon>
        <taxon>Metazoa</taxon>
        <taxon>Ecdysozoa</taxon>
        <taxon>Arthropoda</taxon>
        <taxon>Chelicerata</taxon>
        <taxon>Arachnida</taxon>
        <taxon>Acari</taxon>
        <taxon>Acariformes</taxon>
        <taxon>Sarcoptiformes</taxon>
        <taxon>Astigmata</taxon>
        <taxon>Psoroptidia</taxon>
        <taxon>Analgoidea</taxon>
        <taxon>Pyroglyphidae</taxon>
        <taxon>Pyroglyphinae</taxon>
        <taxon>Euroglyphus</taxon>
    </lineage>
</organism>
<keyword evidence="5" id="KW-0325">Glycoprotein</keyword>
<feature type="non-terminal residue" evidence="9">
    <location>
        <position position="70"/>
    </location>
</feature>
<dbReference type="Proteomes" id="UP000194236">
    <property type="component" value="Unassembled WGS sequence"/>
</dbReference>
<evidence type="ECO:0000256" key="5">
    <source>
        <dbReference type="ARBA" id="ARBA00023180"/>
    </source>
</evidence>
<evidence type="ECO:0000256" key="6">
    <source>
        <dbReference type="PROSITE-ProRule" id="PRU00076"/>
    </source>
</evidence>
<keyword evidence="4 6" id="KW-1015">Disulfide bond</keyword>
<dbReference type="EMBL" id="MUJZ01069054">
    <property type="protein sequence ID" value="OTF69738.1"/>
    <property type="molecule type" value="Genomic_DNA"/>
</dbReference>
<comment type="caution">
    <text evidence="9">The sequence shown here is derived from an EMBL/GenBank/DDBJ whole genome shotgun (WGS) entry which is preliminary data.</text>
</comment>
<evidence type="ECO:0000256" key="4">
    <source>
        <dbReference type="ARBA" id="ARBA00023157"/>
    </source>
</evidence>
<dbReference type="PROSITE" id="PS01186">
    <property type="entry name" value="EGF_2"/>
    <property type="match status" value="1"/>
</dbReference>
<evidence type="ECO:0000313" key="10">
    <source>
        <dbReference type="Proteomes" id="UP000194236"/>
    </source>
</evidence>
<name>A0A1Y3AP96_EURMA</name>
<accession>A0A1Y3AP96</accession>
<proteinExistence type="predicted"/>
<keyword evidence="1 6" id="KW-0245">EGF-like domain</keyword>
<keyword evidence="2 7" id="KW-0732">Signal</keyword>
<feature type="disulfide bond" evidence="6">
    <location>
        <begin position="50"/>
        <end position="59"/>
    </location>
</feature>
<evidence type="ECO:0000313" key="9">
    <source>
        <dbReference type="EMBL" id="OTF69738.1"/>
    </source>
</evidence>
<dbReference type="SUPFAM" id="SSF57196">
    <property type="entry name" value="EGF/Laminin"/>
    <property type="match status" value="1"/>
</dbReference>
<dbReference type="PANTHER" id="PTHR12916:SF9">
    <property type="entry name" value="NEUROGENIC LOCUS NOTCH HOMOLOG PROTEIN 1-RELATED"/>
    <property type="match status" value="1"/>
</dbReference>
<dbReference type="AlphaFoldDB" id="A0A1Y3AP96"/>
<gene>
    <name evidence="9" type="ORF">BLA29_013314</name>
</gene>
<feature type="disulfide bond" evidence="6">
    <location>
        <begin position="31"/>
        <end position="48"/>
    </location>
</feature>